<evidence type="ECO:0000313" key="5">
    <source>
        <dbReference type="Proteomes" id="UP000005959"/>
    </source>
</evidence>
<name>G9Y4N9_HAFAL</name>
<evidence type="ECO:0000256" key="2">
    <source>
        <dbReference type="ARBA" id="ARBA00022801"/>
    </source>
</evidence>
<accession>G9Y4N9</accession>
<dbReference type="Pfam" id="PF00857">
    <property type="entry name" value="Isochorismatase"/>
    <property type="match status" value="1"/>
</dbReference>
<comment type="similarity">
    <text evidence="1">Belongs to the isochorismatase family.</text>
</comment>
<dbReference type="SUPFAM" id="SSF52499">
    <property type="entry name" value="Isochorismatase-like hydrolases"/>
    <property type="match status" value="1"/>
</dbReference>
<dbReference type="GO" id="GO:0016787">
    <property type="term" value="F:hydrolase activity"/>
    <property type="evidence" value="ECO:0007669"/>
    <property type="project" value="UniProtKB-KW"/>
</dbReference>
<keyword evidence="2" id="KW-0378">Hydrolase</keyword>
<evidence type="ECO:0000313" key="4">
    <source>
        <dbReference type="EMBL" id="EHM44240.1"/>
    </source>
</evidence>
<feature type="domain" description="Isochorismatase-like" evidence="3">
    <location>
        <begin position="15"/>
        <end position="188"/>
    </location>
</feature>
<dbReference type="InterPro" id="IPR000868">
    <property type="entry name" value="Isochorismatase-like_dom"/>
</dbReference>
<dbReference type="EMBL" id="AGCI01000031">
    <property type="protein sequence ID" value="EHM44240.1"/>
    <property type="molecule type" value="Genomic_DNA"/>
</dbReference>
<proteinExistence type="inferred from homology"/>
<gene>
    <name evidence="4" type="ORF">HMPREF0454_01553</name>
</gene>
<dbReference type="AlphaFoldDB" id="G9Y4N9"/>
<dbReference type="InterPro" id="IPR036380">
    <property type="entry name" value="Isochorismatase-like_sf"/>
</dbReference>
<protein>
    <submittedName>
        <fullName evidence="4">Isochorismatase family protein</fullName>
    </submittedName>
</protein>
<dbReference type="InterPro" id="IPR050272">
    <property type="entry name" value="Isochorismatase-like_hydrls"/>
</dbReference>
<sequence length="195" mass="21614">MIMGVCMLTLNAAETALVLIDLQEGILPFAGGPHLATDVVARSARIAEHFRQHNAPVILVRVGWSASFEEALQQPVDAPAPAHALPENWWDFPEALNVQPEDIEVIKHQWGAFYGTDLDLQLRRRGIRNIVLAGISTNIGVESTARNAWEHGYAVVIAEDACSAFDDIQHQHSFKYIFPRISRVSDSEKIIAALR</sequence>
<dbReference type="Gene3D" id="3.40.50.850">
    <property type="entry name" value="Isochorismatase-like"/>
    <property type="match status" value="1"/>
</dbReference>
<evidence type="ECO:0000256" key="1">
    <source>
        <dbReference type="ARBA" id="ARBA00006336"/>
    </source>
</evidence>
<comment type="caution">
    <text evidence="4">The sequence shown here is derived from an EMBL/GenBank/DDBJ whole genome shotgun (WGS) entry which is preliminary data.</text>
</comment>
<dbReference type="PANTHER" id="PTHR43540:SF7">
    <property type="entry name" value="ISOCHORISMATASE FAMILY PROTEIN YECD"/>
    <property type="match status" value="1"/>
</dbReference>
<organism evidence="4 5">
    <name type="scientific">Hafnia alvei ATCC 51873</name>
    <dbReference type="NCBI Taxonomy" id="1002364"/>
    <lineage>
        <taxon>Bacteria</taxon>
        <taxon>Pseudomonadati</taxon>
        <taxon>Pseudomonadota</taxon>
        <taxon>Gammaproteobacteria</taxon>
        <taxon>Enterobacterales</taxon>
        <taxon>Hafniaceae</taxon>
        <taxon>Hafnia</taxon>
    </lineage>
</organism>
<dbReference type="CDD" id="cd00431">
    <property type="entry name" value="cysteine_hydrolases"/>
    <property type="match status" value="1"/>
</dbReference>
<dbReference type="PANTHER" id="PTHR43540">
    <property type="entry name" value="PEROXYUREIDOACRYLATE/UREIDOACRYLATE AMIDOHYDROLASE-RELATED"/>
    <property type="match status" value="1"/>
</dbReference>
<dbReference type="Proteomes" id="UP000005959">
    <property type="component" value="Unassembled WGS sequence"/>
</dbReference>
<reference evidence="4 5" key="1">
    <citation type="submission" date="2011-08" db="EMBL/GenBank/DDBJ databases">
        <authorList>
            <person name="Weinstock G."/>
            <person name="Sodergren E."/>
            <person name="Clifton S."/>
            <person name="Fulton L."/>
            <person name="Fulton B."/>
            <person name="Courtney L."/>
            <person name="Fronick C."/>
            <person name="Harrison M."/>
            <person name="Strong C."/>
            <person name="Farmer C."/>
            <person name="Delahaunty K."/>
            <person name="Markovic C."/>
            <person name="Hall O."/>
            <person name="Minx P."/>
            <person name="Tomlinson C."/>
            <person name="Mitreva M."/>
            <person name="Hou S."/>
            <person name="Chen J."/>
            <person name="Wollam A."/>
            <person name="Pepin K.H."/>
            <person name="Johnson M."/>
            <person name="Bhonagiri V."/>
            <person name="Zhang X."/>
            <person name="Suruliraj S."/>
            <person name="Warren W."/>
            <person name="Chinwalla A."/>
            <person name="Mardis E.R."/>
            <person name="Wilson R.K."/>
        </authorList>
    </citation>
    <scope>NUCLEOTIDE SEQUENCE [LARGE SCALE GENOMIC DNA]</scope>
    <source>
        <strain evidence="4 5">ATCC 51873</strain>
    </source>
</reference>
<dbReference type="NCBIfam" id="NF008517">
    <property type="entry name" value="PRK11440.1"/>
    <property type="match status" value="1"/>
</dbReference>
<dbReference type="FunFam" id="3.40.50.850:FF:000005">
    <property type="entry name" value="Isochorismatase hydrolase"/>
    <property type="match status" value="1"/>
</dbReference>
<dbReference type="PATRIC" id="fig|1002364.3.peg.1417"/>
<evidence type="ECO:0000259" key="3">
    <source>
        <dbReference type="Pfam" id="PF00857"/>
    </source>
</evidence>
<dbReference type="HOGENOM" id="CLU_068979_8_2_6"/>